<comment type="caution">
    <text evidence="2">The sequence shown here is derived from an EMBL/GenBank/DDBJ whole genome shotgun (WGS) entry which is preliminary data.</text>
</comment>
<feature type="domain" description="N-acetyltransferase" evidence="1">
    <location>
        <begin position="8"/>
        <end position="169"/>
    </location>
</feature>
<sequence>MFARTSRLTLRPWWPEDAATLTATIAHEAVAKKLARMPWPYALDDAEAFLSLPRGATEPRFAILAHDGDYPRLIGSIGLHRGEQVHELGYWLTPNAWGRGYATEAGRIVIEQARHALRLKRIEASHHLDNLASRKVLTKLGFREVRREPHYSVAHRGNVDCAVLALDLDDNGADMRSLPIAA</sequence>
<organism evidence="2 3">
    <name type="scientific">Sphingomonas lycopersici</name>
    <dbReference type="NCBI Taxonomy" id="2951807"/>
    <lineage>
        <taxon>Bacteria</taxon>
        <taxon>Pseudomonadati</taxon>
        <taxon>Pseudomonadota</taxon>
        <taxon>Alphaproteobacteria</taxon>
        <taxon>Sphingomonadales</taxon>
        <taxon>Sphingomonadaceae</taxon>
        <taxon>Sphingomonas</taxon>
    </lineage>
</organism>
<dbReference type="RefSeq" id="WP_265269017.1">
    <property type="nucleotide sequence ID" value="NZ_JANFAU010000014.1"/>
</dbReference>
<evidence type="ECO:0000313" key="3">
    <source>
        <dbReference type="Proteomes" id="UP001165565"/>
    </source>
</evidence>
<dbReference type="SUPFAM" id="SSF55729">
    <property type="entry name" value="Acyl-CoA N-acyltransferases (Nat)"/>
    <property type="match status" value="1"/>
</dbReference>
<dbReference type="GO" id="GO:0016747">
    <property type="term" value="F:acyltransferase activity, transferring groups other than amino-acyl groups"/>
    <property type="evidence" value="ECO:0007669"/>
    <property type="project" value="InterPro"/>
</dbReference>
<proteinExistence type="predicted"/>
<dbReference type="AlphaFoldDB" id="A0AA42CQV7"/>
<keyword evidence="3" id="KW-1185">Reference proteome</keyword>
<dbReference type="InterPro" id="IPR051531">
    <property type="entry name" value="N-acetyltransferase"/>
</dbReference>
<accession>A0AA42CQV7</accession>
<evidence type="ECO:0000259" key="1">
    <source>
        <dbReference type="PROSITE" id="PS51186"/>
    </source>
</evidence>
<evidence type="ECO:0000313" key="2">
    <source>
        <dbReference type="EMBL" id="MCW6535397.1"/>
    </source>
</evidence>
<gene>
    <name evidence="2" type="ORF">NEE01_11445</name>
</gene>
<dbReference type="PANTHER" id="PTHR43792">
    <property type="entry name" value="GNAT FAMILY, PUTATIVE (AFU_ORTHOLOGUE AFUA_3G00765)-RELATED-RELATED"/>
    <property type="match status" value="1"/>
</dbReference>
<protein>
    <submittedName>
        <fullName evidence="2">GNAT family N-acetyltransferase</fullName>
    </submittedName>
</protein>
<dbReference type="EMBL" id="JANFAV010000007">
    <property type="protein sequence ID" value="MCW6535397.1"/>
    <property type="molecule type" value="Genomic_DNA"/>
</dbReference>
<dbReference type="Pfam" id="PF13302">
    <property type="entry name" value="Acetyltransf_3"/>
    <property type="match status" value="1"/>
</dbReference>
<dbReference type="Proteomes" id="UP001165565">
    <property type="component" value="Unassembled WGS sequence"/>
</dbReference>
<name>A0AA42CQV7_9SPHN</name>
<dbReference type="Gene3D" id="3.40.630.30">
    <property type="match status" value="1"/>
</dbReference>
<dbReference type="InterPro" id="IPR016181">
    <property type="entry name" value="Acyl_CoA_acyltransferase"/>
</dbReference>
<dbReference type="PROSITE" id="PS51186">
    <property type="entry name" value="GNAT"/>
    <property type="match status" value="1"/>
</dbReference>
<dbReference type="InterPro" id="IPR000182">
    <property type="entry name" value="GNAT_dom"/>
</dbReference>
<reference evidence="2" key="1">
    <citation type="submission" date="2022-06" db="EMBL/GenBank/DDBJ databases">
        <title>Sphingomonas sp. nov. isolated from rhizosphere soil of tomato.</title>
        <authorList>
            <person name="Dong H."/>
            <person name="Gao R."/>
        </authorList>
    </citation>
    <scope>NUCLEOTIDE SEQUENCE</scope>
    <source>
        <strain evidence="2">MMSM24</strain>
    </source>
</reference>